<dbReference type="EMBL" id="JAQQBR010001855">
    <property type="protein sequence ID" value="KAK0159515.1"/>
    <property type="molecule type" value="Genomic_DNA"/>
</dbReference>
<organism evidence="2 3">
    <name type="scientific">Microctonus hyperodae</name>
    <name type="common">Parasitoid wasp</name>
    <dbReference type="NCBI Taxonomy" id="165561"/>
    <lineage>
        <taxon>Eukaryota</taxon>
        <taxon>Metazoa</taxon>
        <taxon>Ecdysozoa</taxon>
        <taxon>Arthropoda</taxon>
        <taxon>Hexapoda</taxon>
        <taxon>Insecta</taxon>
        <taxon>Pterygota</taxon>
        <taxon>Neoptera</taxon>
        <taxon>Endopterygota</taxon>
        <taxon>Hymenoptera</taxon>
        <taxon>Apocrita</taxon>
        <taxon>Ichneumonoidea</taxon>
        <taxon>Braconidae</taxon>
        <taxon>Euphorinae</taxon>
        <taxon>Microctonus</taxon>
    </lineage>
</organism>
<dbReference type="AlphaFoldDB" id="A0AA39C8N1"/>
<protein>
    <submittedName>
        <fullName evidence="2">Uncharacterized protein</fullName>
    </submittedName>
</protein>
<evidence type="ECO:0000313" key="3">
    <source>
        <dbReference type="Proteomes" id="UP001168972"/>
    </source>
</evidence>
<dbReference type="Proteomes" id="UP001168972">
    <property type="component" value="Unassembled WGS sequence"/>
</dbReference>
<name>A0AA39C8N1_MICHY</name>
<feature type="region of interest" description="Disordered" evidence="1">
    <location>
        <begin position="1"/>
        <end position="84"/>
    </location>
</feature>
<accession>A0AA39C8N1</accession>
<evidence type="ECO:0000256" key="1">
    <source>
        <dbReference type="SAM" id="MobiDB-lite"/>
    </source>
</evidence>
<reference evidence="2" key="2">
    <citation type="submission" date="2023-03" db="EMBL/GenBank/DDBJ databases">
        <authorList>
            <person name="Inwood S.N."/>
            <person name="Skelly J.G."/>
            <person name="Guhlin J."/>
            <person name="Harrop T.W.R."/>
            <person name="Goldson S.G."/>
            <person name="Dearden P.K."/>
        </authorList>
    </citation>
    <scope>NUCLEOTIDE SEQUENCE</scope>
    <source>
        <strain evidence="2">Lincoln</strain>
        <tissue evidence="2">Whole body</tissue>
    </source>
</reference>
<keyword evidence="3" id="KW-1185">Reference proteome</keyword>
<gene>
    <name evidence="2" type="ORF">PV327_010998</name>
</gene>
<proteinExistence type="predicted"/>
<sequence length="118" mass="13615">MDIRETPESRRLPTAKRKKNGHTPQSADQKAKKKRVSSGDNSRTAEPESKDREPHKWQEYKRKRKPSKMLEPNRLQQPRTQRGKAVLPNALIVEAKVDGISYAEILSRIKKDQILNSC</sequence>
<comment type="caution">
    <text evidence="2">The sequence shown here is derived from an EMBL/GenBank/DDBJ whole genome shotgun (WGS) entry which is preliminary data.</text>
</comment>
<feature type="compositionally biased region" description="Basic and acidic residues" evidence="1">
    <location>
        <begin position="43"/>
        <end position="60"/>
    </location>
</feature>
<feature type="compositionally biased region" description="Basic and acidic residues" evidence="1">
    <location>
        <begin position="1"/>
        <end position="11"/>
    </location>
</feature>
<reference evidence="2" key="1">
    <citation type="journal article" date="2023" name="bioRxiv">
        <title>Scaffold-level genome assemblies of two parasitoid biocontrol wasps reveal the parthenogenesis mechanism and an associated novel virus.</title>
        <authorList>
            <person name="Inwood S."/>
            <person name="Skelly J."/>
            <person name="Guhlin J."/>
            <person name="Harrop T."/>
            <person name="Goldson S."/>
            <person name="Dearden P."/>
        </authorList>
    </citation>
    <scope>NUCLEOTIDE SEQUENCE</scope>
    <source>
        <strain evidence="2">Lincoln</strain>
        <tissue evidence="2">Whole body</tissue>
    </source>
</reference>
<evidence type="ECO:0000313" key="2">
    <source>
        <dbReference type="EMBL" id="KAK0159515.1"/>
    </source>
</evidence>